<dbReference type="EMBL" id="JAVRER010000011">
    <property type="protein sequence ID" value="MDT0415787.1"/>
    <property type="molecule type" value="Genomic_DNA"/>
</dbReference>
<dbReference type="Pfam" id="PF05746">
    <property type="entry name" value="DALR_1"/>
    <property type="match status" value="1"/>
</dbReference>
<dbReference type="Pfam" id="PF03485">
    <property type="entry name" value="Arg_tRNA_synt_N"/>
    <property type="match status" value="1"/>
</dbReference>
<dbReference type="PANTHER" id="PTHR11956">
    <property type="entry name" value="ARGINYL-TRNA SYNTHETASE"/>
    <property type="match status" value="1"/>
</dbReference>
<evidence type="ECO:0000256" key="5">
    <source>
        <dbReference type="ARBA" id="ARBA00049339"/>
    </source>
</evidence>
<protein>
    <recommendedName>
        <fullName evidence="1">arginine--tRNA ligase</fullName>
        <ecNumber evidence="1">6.1.1.19</ecNumber>
    </recommendedName>
</protein>
<gene>
    <name evidence="8" type="ORF">RM574_09830</name>
</gene>
<comment type="catalytic activity">
    <reaction evidence="5">
        <text>tRNA(Arg) + L-arginine + ATP = L-arginyl-tRNA(Arg) + AMP + diphosphate</text>
        <dbReference type="Rhea" id="RHEA:20301"/>
        <dbReference type="Rhea" id="RHEA-COMP:9658"/>
        <dbReference type="Rhea" id="RHEA-COMP:9673"/>
        <dbReference type="ChEBI" id="CHEBI:30616"/>
        <dbReference type="ChEBI" id="CHEBI:32682"/>
        <dbReference type="ChEBI" id="CHEBI:33019"/>
        <dbReference type="ChEBI" id="CHEBI:78442"/>
        <dbReference type="ChEBI" id="CHEBI:78513"/>
        <dbReference type="ChEBI" id="CHEBI:456215"/>
        <dbReference type="EC" id="6.1.1.19"/>
    </reaction>
</comment>
<dbReference type="InterPro" id="IPR036695">
    <property type="entry name" value="Arg-tRNA-synth_N_sf"/>
</dbReference>
<evidence type="ECO:0000259" key="7">
    <source>
        <dbReference type="SMART" id="SM01016"/>
    </source>
</evidence>
<dbReference type="InterPro" id="IPR001278">
    <property type="entry name" value="Arg-tRNA-ligase"/>
</dbReference>
<reference evidence="9" key="1">
    <citation type="submission" date="2023-07" db="EMBL/GenBank/DDBJ databases">
        <title>30 novel species of actinomycetes from the DSMZ collection.</title>
        <authorList>
            <person name="Nouioui I."/>
        </authorList>
    </citation>
    <scope>NUCLEOTIDE SEQUENCE [LARGE SCALE GENOMIC DNA]</scope>
    <source>
        <strain evidence="9">DSM 41982</strain>
    </source>
</reference>
<dbReference type="GO" id="GO:0004814">
    <property type="term" value="F:arginine-tRNA ligase activity"/>
    <property type="evidence" value="ECO:0007669"/>
    <property type="project" value="UniProtKB-EC"/>
</dbReference>
<evidence type="ECO:0000256" key="1">
    <source>
        <dbReference type="ARBA" id="ARBA00012837"/>
    </source>
</evidence>
<evidence type="ECO:0000259" key="6">
    <source>
        <dbReference type="SMART" id="SM00836"/>
    </source>
</evidence>
<evidence type="ECO:0000313" key="8">
    <source>
        <dbReference type="EMBL" id="MDT0415787.1"/>
    </source>
</evidence>
<dbReference type="EC" id="6.1.1.19" evidence="1"/>
<dbReference type="AlphaFoldDB" id="A0ABD5E584"/>
<dbReference type="GO" id="GO:0005524">
    <property type="term" value="F:ATP binding"/>
    <property type="evidence" value="ECO:0007669"/>
    <property type="project" value="UniProtKB-KW"/>
</dbReference>
<keyword evidence="2" id="KW-0436">Ligase</keyword>
<name>A0ABD5E584_9ACTN</name>
<dbReference type="Gene3D" id="1.10.730.10">
    <property type="entry name" value="Isoleucyl-tRNA Synthetase, Domain 1"/>
    <property type="match status" value="1"/>
</dbReference>
<organism evidence="8 9">
    <name type="scientific">Streptomyces evansiae</name>
    <dbReference type="NCBI Taxonomy" id="3075535"/>
    <lineage>
        <taxon>Bacteria</taxon>
        <taxon>Bacillati</taxon>
        <taxon>Actinomycetota</taxon>
        <taxon>Actinomycetes</taxon>
        <taxon>Kitasatosporales</taxon>
        <taxon>Streptomycetaceae</taxon>
        <taxon>Streptomyces</taxon>
    </lineage>
</organism>
<keyword evidence="4" id="KW-0067">ATP-binding</keyword>
<dbReference type="SUPFAM" id="SSF47323">
    <property type="entry name" value="Anticodon-binding domain of a subclass of class I aminoacyl-tRNA synthetases"/>
    <property type="match status" value="1"/>
</dbReference>
<evidence type="ECO:0000256" key="4">
    <source>
        <dbReference type="ARBA" id="ARBA00022840"/>
    </source>
</evidence>
<proteinExistence type="predicted"/>
<dbReference type="InterPro" id="IPR008909">
    <property type="entry name" value="DALR_anticod-bd"/>
</dbReference>
<dbReference type="RefSeq" id="WP_311676915.1">
    <property type="nucleotide sequence ID" value="NZ_JAVRER010000011.1"/>
</dbReference>
<evidence type="ECO:0000256" key="3">
    <source>
        <dbReference type="ARBA" id="ARBA00022741"/>
    </source>
</evidence>
<dbReference type="InterPro" id="IPR005148">
    <property type="entry name" value="Arg-tRNA-synth_N"/>
</dbReference>
<accession>A0ABD5E584</accession>
<dbReference type="Proteomes" id="UP001183607">
    <property type="component" value="Unassembled WGS sequence"/>
</dbReference>
<feature type="domain" description="Arginyl tRNA synthetase N-terminal" evidence="7">
    <location>
        <begin position="8"/>
        <end position="95"/>
    </location>
</feature>
<dbReference type="SMART" id="SM00836">
    <property type="entry name" value="DALR_1"/>
    <property type="match status" value="1"/>
</dbReference>
<evidence type="ECO:0000256" key="2">
    <source>
        <dbReference type="ARBA" id="ARBA00022598"/>
    </source>
</evidence>
<dbReference type="SMART" id="SM01016">
    <property type="entry name" value="Arg_tRNA_synt_N"/>
    <property type="match status" value="1"/>
</dbReference>
<dbReference type="InterPro" id="IPR009080">
    <property type="entry name" value="tRNAsynth_Ia_anticodon-bd"/>
</dbReference>
<keyword evidence="3" id="KW-0547">Nucleotide-binding</keyword>
<feature type="domain" description="DALR anticodon binding" evidence="6">
    <location>
        <begin position="208"/>
        <end position="326"/>
    </location>
</feature>
<dbReference type="PANTHER" id="PTHR11956:SF5">
    <property type="entry name" value="ARGININE--TRNA LIGASE, CYTOPLASMIC"/>
    <property type="match status" value="1"/>
</dbReference>
<evidence type="ECO:0000313" key="9">
    <source>
        <dbReference type="Proteomes" id="UP001183607"/>
    </source>
</evidence>
<sequence>MTPAELSRTVLGALRHAVDEGLVRPVPAPTLARVTVAVPRPGGYGDYACNVALVAAGAARTSPLALAALLRERLRHDPRLADIRVTGPGFLNFALADPGTYERDLVAETLAPRYGDALAGHHVTLRPLGARAHVLAEAVARLTRAQGGEVRLRTDHGEPLRAAPPSAQTAPLDPESRRWAFLHTAPADRPRLDAALLVQRVENPLFLVRYAHSRALALVRNAAALGYAPEPGDSGPHAAPLLALLAEHPAVLRRAAEHRAPDRLARRLVRVADALLDLHDRTGGLLPLGGLKPGAAHRARLALAEAAGTVLAGGLTLLGISAPPYV</sequence>
<dbReference type="SUPFAM" id="SSF55190">
    <property type="entry name" value="Arginyl-tRNA synthetase (ArgRS), N-terminal 'additional' domain"/>
    <property type="match status" value="1"/>
</dbReference>
<comment type="caution">
    <text evidence="8">The sequence shown here is derived from an EMBL/GenBank/DDBJ whole genome shotgun (WGS) entry which is preliminary data.</text>
</comment>
<dbReference type="NCBIfam" id="NF045898">
    <property type="entry name" value="ArgS_rel_codon"/>
    <property type="match status" value="1"/>
</dbReference>
<dbReference type="Gene3D" id="3.30.1360.70">
    <property type="entry name" value="Arginyl tRNA synthetase N-terminal domain"/>
    <property type="match status" value="1"/>
</dbReference>